<comment type="similarity">
    <text evidence="5">Belongs to the YciB family.</text>
</comment>
<dbReference type="PANTHER" id="PTHR36917:SF1">
    <property type="entry name" value="INNER MEMBRANE-SPANNING PROTEIN YCIB"/>
    <property type="match status" value="1"/>
</dbReference>
<comment type="subcellular location">
    <subcellularLocation>
        <location evidence="5">Cell inner membrane</location>
        <topology evidence="5">Multi-pass membrane protein</topology>
    </subcellularLocation>
</comment>
<evidence type="ECO:0000256" key="5">
    <source>
        <dbReference type="HAMAP-Rule" id="MF_00189"/>
    </source>
</evidence>
<dbReference type="InterPro" id="IPR006008">
    <property type="entry name" value="YciB"/>
</dbReference>
<dbReference type="NCBIfam" id="TIGR00997">
    <property type="entry name" value="ispZ"/>
    <property type="match status" value="1"/>
</dbReference>
<evidence type="ECO:0000256" key="1">
    <source>
        <dbReference type="ARBA" id="ARBA00022475"/>
    </source>
</evidence>
<dbReference type="HAMAP" id="MF_00189">
    <property type="entry name" value="YciB"/>
    <property type="match status" value="1"/>
</dbReference>
<reference evidence="6 7" key="1">
    <citation type="submission" date="2019-09" db="EMBL/GenBank/DDBJ databases">
        <title>Parvibaculum sedimenti sp. nov., isolated from sediment.</title>
        <authorList>
            <person name="Wang Y."/>
        </authorList>
    </citation>
    <scope>NUCLEOTIDE SEQUENCE [LARGE SCALE GENOMIC DNA]</scope>
    <source>
        <strain evidence="6 7">HXT-9</strain>
    </source>
</reference>
<evidence type="ECO:0000256" key="2">
    <source>
        <dbReference type="ARBA" id="ARBA00022692"/>
    </source>
</evidence>
<feature type="transmembrane region" description="Helical" evidence="5">
    <location>
        <begin position="74"/>
        <end position="93"/>
    </location>
</feature>
<accession>A0A6N6VLD0</accession>
<evidence type="ECO:0000313" key="6">
    <source>
        <dbReference type="EMBL" id="KAB7742236.1"/>
    </source>
</evidence>
<comment type="function">
    <text evidence="5">Plays a role in cell envelope biogenesis, maintenance of cell envelope integrity and membrane homeostasis.</text>
</comment>
<keyword evidence="1 5" id="KW-1003">Cell membrane</keyword>
<feature type="transmembrane region" description="Helical" evidence="5">
    <location>
        <begin position="146"/>
        <end position="165"/>
    </location>
</feature>
<feature type="transmembrane region" description="Helical" evidence="5">
    <location>
        <begin position="171"/>
        <end position="193"/>
    </location>
</feature>
<feature type="transmembrane region" description="Helical" evidence="5">
    <location>
        <begin position="105"/>
        <end position="125"/>
    </location>
</feature>
<dbReference type="AlphaFoldDB" id="A0A6N6VLD0"/>
<dbReference type="PANTHER" id="PTHR36917">
    <property type="entry name" value="INTRACELLULAR SEPTATION PROTEIN A-RELATED"/>
    <property type="match status" value="1"/>
</dbReference>
<comment type="caution">
    <text evidence="6">The sequence shown here is derived from an EMBL/GenBank/DDBJ whole genome shotgun (WGS) entry which is preliminary data.</text>
</comment>
<gene>
    <name evidence="5" type="primary">yciB</name>
    <name evidence="6" type="ORF">F2P47_02915</name>
</gene>
<evidence type="ECO:0000256" key="3">
    <source>
        <dbReference type="ARBA" id="ARBA00022989"/>
    </source>
</evidence>
<evidence type="ECO:0000313" key="7">
    <source>
        <dbReference type="Proteomes" id="UP000468901"/>
    </source>
</evidence>
<sequence length="208" mass="23086">MSEAQESQGPTAAQWLRMGLELGPLVVFFLVNAKGHLIFGGEPSHNIFYATGVFMVVTVISLAVSYWKFRRVPTMPLVTGVFVVVFGTLTLVLQNDVFIKLKPTLVNSLFAAALLGAAATGRPLMKQLFDAAFDLTDEGWMILTRRWGWFFLFLALVNEAVWRSFSTDFWVSFKLFGIMPLTIVFGMAQMPVLTKYATKEASDAPSAD</sequence>
<keyword evidence="4 5" id="KW-0472">Membrane</keyword>
<keyword evidence="5" id="KW-0997">Cell inner membrane</keyword>
<dbReference type="Pfam" id="PF04279">
    <property type="entry name" value="IspA"/>
    <property type="match status" value="1"/>
</dbReference>
<organism evidence="6 7">
    <name type="scientific">Parvibaculum sedimenti</name>
    <dbReference type="NCBI Taxonomy" id="2608632"/>
    <lineage>
        <taxon>Bacteria</taxon>
        <taxon>Pseudomonadati</taxon>
        <taxon>Pseudomonadota</taxon>
        <taxon>Alphaproteobacteria</taxon>
        <taxon>Hyphomicrobiales</taxon>
        <taxon>Parvibaculaceae</taxon>
        <taxon>Parvibaculum</taxon>
    </lineage>
</organism>
<dbReference type="NCBIfam" id="NF001323">
    <property type="entry name" value="PRK00259.1-1"/>
    <property type="match status" value="1"/>
</dbReference>
<keyword evidence="3 5" id="KW-1133">Transmembrane helix</keyword>
<feature type="transmembrane region" description="Helical" evidence="5">
    <location>
        <begin position="47"/>
        <end position="67"/>
    </location>
</feature>
<evidence type="ECO:0000256" key="4">
    <source>
        <dbReference type="ARBA" id="ARBA00023136"/>
    </source>
</evidence>
<dbReference type="Proteomes" id="UP000468901">
    <property type="component" value="Unassembled WGS sequence"/>
</dbReference>
<dbReference type="EMBL" id="WESC01000002">
    <property type="protein sequence ID" value="KAB7742236.1"/>
    <property type="molecule type" value="Genomic_DNA"/>
</dbReference>
<name>A0A6N6VLD0_9HYPH</name>
<protein>
    <recommendedName>
        <fullName evidence="5">Inner membrane-spanning protein YciB</fullName>
    </recommendedName>
</protein>
<dbReference type="GO" id="GO:0005886">
    <property type="term" value="C:plasma membrane"/>
    <property type="evidence" value="ECO:0007669"/>
    <property type="project" value="UniProtKB-SubCell"/>
</dbReference>
<proteinExistence type="inferred from homology"/>
<dbReference type="RefSeq" id="WP_152214658.1">
    <property type="nucleotide sequence ID" value="NZ_JBAQYD010000207.1"/>
</dbReference>
<keyword evidence="2 5" id="KW-0812">Transmembrane</keyword>
<keyword evidence="7" id="KW-1185">Reference proteome</keyword>